<reference evidence="2 3" key="1">
    <citation type="journal article" date="2012" name="FEBS Lett.">
        <title>Anammox organism KSU-1 expresses a NirK-type copper-containing nitrite reductase instead of a NirS-type with cytochrome cd1.</title>
        <authorList>
            <person name="Hira D."/>
            <person name="Toh H."/>
            <person name="Migita C.T."/>
            <person name="Okubo H."/>
            <person name="Nishiyama T."/>
            <person name="Hattori M."/>
            <person name="Furukawa K."/>
            <person name="Fujii T."/>
        </authorList>
    </citation>
    <scope>NUCLEOTIDE SEQUENCE [LARGE SCALE GENOMIC DNA]</scope>
</reference>
<accession>I3IHE6</accession>
<protein>
    <submittedName>
        <fullName evidence="2">Uncharacterized protein</fullName>
    </submittedName>
</protein>
<dbReference type="STRING" id="247490.KSU1_B0284"/>
<evidence type="ECO:0000256" key="1">
    <source>
        <dbReference type="SAM" id="MobiDB-lite"/>
    </source>
</evidence>
<organism evidence="2 3">
    <name type="scientific">Candidatus Jettenia caeni</name>
    <dbReference type="NCBI Taxonomy" id="247490"/>
    <lineage>
        <taxon>Bacteria</taxon>
        <taxon>Pseudomonadati</taxon>
        <taxon>Planctomycetota</taxon>
        <taxon>Candidatus Brocadiia</taxon>
        <taxon>Candidatus Brocadiales</taxon>
        <taxon>Candidatus Brocadiaceae</taxon>
        <taxon>Candidatus Jettenia</taxon>
    </lineage>
</organism>
<dbReference type="Proteomes" id="UP000002985">
    <property type="component" value="Unassembled WGS sequence"/>
</dbReference>
<dbReference type="EMBL" id="BAFH01000002">
    <property type="protein sequence ID" value="GAB61141.1"/>
    <property type="molecule type" value="Genomic_DNA"/>
</dbReference>
<gene>
    <name evidence="2" type="ORF">KSU1_B0284</name>
</gene>
<evidence type="ECO:0000313" key="2">
    <source>
        <dbReference type="EMBL" id="GAB61141.1"/>
    </source>
</evidence>
<name>I3IHE6_9BACT</name>
<sequence length="123" mass="14067">MKIKNNSKDNCENTKDLERKIYATLRAKGLIIPITAQEVLDAETLMKGNMVELPKELRDPEMILNRAKQKLSIKSSPLFSSNKEVEENLARAAREDGNISPEIEERMRKDREAAEKKAKNARE</sequence>
<proteinExistence type="predicted"/>
<feature type="region of interest" description="Disordered" evidence="1">
    <location>
        <begin position="90"/>
        <end position="123"/>
    </location>
</feature>
<dbReference type="AlphaFoldDB" id="I3IHE6"/>
<evidence type="ECO:0000313" key="3">
    <source>
        <dbReference type="Proteomes" id="UP000002985"/>
    </source>
</evidence>
<keyword evidence="3" id="KW-1185">Reference proteome</keyword>
<comment type="caution">
    <text evidence="2">The sequence shown here is derived from an EMBL/GenBank/DDBJ whole genome shotgun (WGS) entry which is preliminary data.</text>
</comment>